<reference evidence="3" key="2">
    <citation type="submission" date="2011-02" db="EMBL/GenBank/DDBJ databases">
        <authorList>
            <person name="MacLean D."/>
        </authorList>
    </citation>
    <scope>NUCLEOTIDE SEQUENCE</scope>
</reference>
<reference evidence="3" key="1">
    <citation type="journal article" date="2011" name="PLoS Biol.">
        <title>Gene gain and loss during evolution of obligate parasitism in the white rust pathogen of Arabidopsis thaliana.</title>
        <authorList>
            <person name="Kemen E."/>
            <person name="Gardiner A."/>
            <person name="Schultz-Larsen T."/>
            <person name="Kemen A.C."/>
            <person name="Balmuth A.L."/>
            <person name="Robert-Seilaniantz A."/>
            <person name="Bailey K."/>
            <person name="Holub E."/>
            <person name="Studholme D.J."/>
            <person name="Maclean D."/>
            <person name="Jones J.D."/>
        </authorList>
    </citation>
    <scope>NUCLEOTIDE SEQUENCE</scope>
</reference>
<sequence length="629" mass="74773">MYSSYWMPKNGRESTSLLDHDALRRDAATHKSIQSEETQLRRIDLETIMSSKAAVKYWYLHRPKTMECVHKNAVKIQCMGRSFAVRQLIKKYGVAYTVELAKADANKKHEERMAELSPEDREATEKHIAEYEERVAEARRKRKEELAIEQAQEVERLARQRLQMEAFLATQKEEMRLEAEERARKDAIQREQERIKAEKEEKERAEALVQQRLIEEAARAEEQALDMDLLRKEEEERERKGLERLEREEEERIQREEEERLEQERIQREEEERMEQERLEREEEERMEMERMIELERIEREKQEEARIEVERIAREKEAHRLRQEEERKHQEEHRRRQESQRRKLEKEKARLAALEEAERMRQEEIKAIEAKKYNAAYSKDVPVTVRNLGIGRIVDYDLQKDEYRVCLDKGQGNRTMTVPFDDVKLDEDRILSPRTQVDTPFGVGEVIGMDPHVGCYAINTEINAAEGSQVVAFVQVQDVAVYAEEVEERAIVDEDLPLPDEIGLLSASVVATRVISRTGKKFIQYQLEIKTNNYGTVYCWKRYSTFRTLCDRLHKENKIKRKDIPEIPPRQIVGNFSPRTIEERAQKLNRFLDAAVKAEHLQWGVRVDDRIAVYKRRVRKATGSRRFW</sequence>
<name>F0W908_9STRA</name>
<dbReference type="GO" id="GO:0035091">
    <property type="term" value="F:phosphatidylinositol binding"/>
    <property type="evidence" value="ECO:0007669"/>
    <property type="project" value="InterPro"/>
</dbReference>
<organism evidence="3">
    <name type="scientific">Albugo laibachii Nc14</name>
    <dbReference type="NCBI Taxonomy" id="890382"/>
    <lineage>
        <taxon>Eukaryota</taxon>
        <taxon>Sar</taxon>
        <taxon>Stramenopiles</taxon>
        <taxon>Oomycota</taxon>
        <taxon>Peronosporomycetes</taxon>
        <taxon>Albuginales</taxon>
        <taxon>Albuginaceae</taxon>
        <taxon>Albugo</taxon>
    </lineage>
</organism>
<evidence type="ECO:0000259" key="2">
    <source>
        <dbReference type="PROSITE" id="PS50195"/>
    </source>
</evidence>
<evidence type="ECO:0000313" key="3">
    <source>
        <dbReference type="EMBL" id="CCA17619.1"/>
    </source>
</evidence>
<evidence type="ECO:0000256" key="1">
    <source>
        <dbReference type="SAM" id="MobiDB-lite"/>
    </source>
</evidence>
<dbReference type="PROSITE" id="PS50195">
    <property type="entry name" value="PX"/>
    <property type="match status" value="1"/>
</dbReference>
<feature type="region of interest" description="Disordered" evidence="1">
    <location>
        <begin position="237"/>
        <end position="286"/>
    </location>
</feature>
<proteinExistence type="predicted"/>
<dbReference type="SUPFAM" id="SSF64268">
    <property type="entry name" value="PX domain"/>
    <property type="match status" value="1"/>
</dbReference>
<dbReference type="Gene3D" id="3.30.1520.10">
    <property type="entry name" value="Phox-like domain"/>
    <property type="match status" value="1"/>
</dbReference>
<feature type="region of interest" description="Disordered" evidence="1">
    <location>
        <begin position="319"/>
        <end position="345"/>
    </location>
</feature>
<dbReference type="HOGENOM" id="CLU_449398_0_0_1"/>
<feature type="compositionally biased region" description="Basic and acidic residues" evidence="1">
    <location>
        <begin position="237"/>
        <end position="281"/>
    </location>
</feature>
<dbReference type="AlphaFoldDB" id="F0W908"/>
<dbReference type="Pfam" id="PF00787">
    <property type="entry name" value="PX"/>
    <property type="match status" value="1"/>
</dbReference>
<gene>
    <name evidence="3" type="primary">AlNc14C37G3278</name>
    <name evidence="3" type="ORF">ALNC14_037620</name>
</gene>
<feature type="domain" description="PX" evidence="2">
    <location>
        <begin position="504"/>
        <end position="629"/>
    </location>
</feature>
<accession>F0W908</accession>
<protein>
    <submittedName>
        <fullName evidence="3">Myosinlike protein putative</fullName>
    </submittedName>
</protein>
<dbReference type="CDD" id="cd06093">
    <property type="entry name" value="PX_domain"/>
    <property type="match status" value="1"/>
</dbReference>
<dbReference type="InterPro" id="IPR001683">
    <property type="entry name" value="PX_dom"/>
</dbReference>
<dbReference type="InterPro" id="IPR036871">
    <property type="entry name" value="PX_dom_sf"/>
</dbReference>
<dbReference type="EMBL" id="FR824082">
    <property type="protein sequence ID" value="CCA17619.1"/>
    <property type="molecule type" value="Genomic_DNA"/>
</dbReference>